<name>A0A4Q9MN55_9APHY</name>
<dbReference type="GO" id="GO:0004115">
    <property type="term" value="F:3',5'-cyclic-AMP phosphodiesterase activity"/>
    <property type="evidence" value="ECO:0007669"/>
    <property type="project" value="InterPro"/>
</dbReference>
<dbReference type="Gene3D" id="3.60.15.10">
    <property type="entry name" value="Ribonuclease Z/Hydroxyacylglutathione hydrolase-like"/>
    <property type="match status" value="1"/>
</dbReference>
<dbReference type="OrthoDB" id="258495at2759"/>
<dbReference type="PRINTS" id="PR00388">
    <property type="entry name" value="PDIESTERASE2"/>
</dbReference>
<dbReference type="InterPro" id="IPR000396">
    <property type="entry name" value="Pdiesterase2"/>
</dbReference>
<dbReference type="InterPro" id="IPR036866">
    <property type="entry name" value="RibonucZ/Hydroxyglut_hydro"/>
</dbReference>
<evidence type="ECO:0000313" key="1">
    <source>
        <dbReference type="EMBL" id="TBU28905.1"/>
    </source>
</evidence>
<dbReference type="Proteomes" id="UP000292957">
    <property type="component" value="Unassembled WGS sequence"/>
</dbReference>
<dbReference type="AlphaFoldDB" id="A0A4Q9MN55"/>
<dbReference type="PANTHER" id="PTHR28283">
    <property type="entry name" value="3',5'-CYCLIC-NUCLEOTIDE PHOSPHODIESTERASE 1"/>
    <property type="match status" value="1"/>
</dbReference>
<protein>
    <submittedName>
        <fullName evidence="1">Cyclic-AMP phosphodiesterase</fullName>
    </submittedName>
</protein>
<accession>A0A4Q9MN55</accession>
<dbReference type="GO" id="GO:0006198">
    <property type="term" value="P:cAMP catabolic process"/>
    <property type="evidence" value="ECO:0007669"/>
    <property type="project" value="InterPro"/>
</dbReference>
<dbReference type="PANTHER" id="PTHR28283:SF1">
    <property type="entry name" value="3',5'-CYCLIC-NUCLEOTIDE PHOSPHODIESTERASE 1"/>
    <property type="match status" value="1"/>
</dbReference>
<dbReference type="CDD" id="cd07735">
    <property type="entry name" value="class_II_PDE_MBL-fold"/>
    <property type="match status" value="1"/>
</dbReference>
<dbReference type="GO" id="GO:1902660">
    <property type="term" value="P:negative regulation of glucose mediated signaling pathway"/>
    <property type="evidence" value="ECO:0007669"/>
    <property type="project" value="TreeGrafter"/>
</dbReference>
<organism evidence="1">
    <name type="scientific">Dichomitus squalens</name>
    <dbReference type="NCBI Taxonomy" id="114155"/>
    <lineage>
        <taxon>Eukaryota</taxon>
        <taxon>Fungi</taxon>
        <taxon>Dikarya</taxon>
        <taxon>Basidiomycota</taxon>
        <taxon>Agaricomycotina</taxon>
        <taxon>Agaricomycetes</taxon>
        <taxon>Polyporales</taxon>
        <taxon>Polyporaceae</taxon>
        <taxon>Dichomitus</taxon>
    </lineage>
</organism>
<dbReference type="GO" id="GO:0047555">
    <property type="term" value="F:3',5'-cyclic-GMP phosphodiesterase activity"/>
    <property type="evidence" value="ECO:0007669"/>
    <property type="project" value="TreeGrafter"/>
</dbReference>
<gene>
    <name evidence="1" type="ORF">BD311DRAFT_662390</name>
</gene>
<dbReference type="Pfam" id="PF02112">
    <property type="entry name" value="PDEase_II"/>
    <property type="match status" value="1"/>
</dbReference>
<sequence length="415" mass="45690">MSGYYVGCIRTLIRRYIAAIVASGSRLRQRLSFFPHRLFRALASGRHSFDGPMATFDIVVVGCGGGPNESNLSFYLLKAGDAKWEDGIVALEGGSGLGALTRLLDAHPDLFASESSNESASDVSLTTAVDIYDRIRCYLVTHAHLDHVNGMVLSAGCGTGPAKLVYGTKETLQGISTIFSGEVWPKLASWADAKQLGSCLLLSPLLPEIVYAPVARDISVRLMPISHGQRSPGHTYPCSAYFVRHDPSSREFLFFGDVEPDSVSLEPQNREIWRVAAPKVPDTLSAIFIECSYPSGRADELLYGHLSPEHLTQELCALAVEVVSFRQRSRLQENSNRARKKKRRNAESLPDLRGSLAGLRVYIIHCKEDLQRKFKEPIHTVIANQVRELVDAKGLGVEIIAAEQGMHISMFPVRQ</sequence>
<dbReference type="SUPFAM" id="SSF56281">
    <property type="entry name" value="Metallo-hydrolase/oxidoreductase"/>
    <property type="match status" value="1"/>
</dbReference>
<reference evidence="1" key="1">
    <citation type="submission" date="2019-01" db="EMBL/GenBank/DDBJ databases">
        <title>Draft genome sequences of three monokaryotic isolates of the white-rot basidiomycete fungus Dichomitus squalens.</title>
        <authorList>
            <consortium name="DOE Joint Genome Institute"/>
            <person name="Lopez S.C."/>
            <person name="Andreopoulos B."/>
            <person name="Pangilinan J."/>
            <person name="Lipzen A."/>
            <person name="Riley R."/>
            <person name="Ahrendt S."/>
            <person name="Ng V."/>
            <person name="Barry K."/>
            <person name="Daum C."/>
            <person name="Grigoriev I.V."/>
            <person name="Hilden K.S."/>
            <person name="Makela M.R."/>
            <person name="de Vries R.P."/>
        </authorList>
    </citation>
    <scope>NUCLEOTIDE SEQUENCE [LARGE SCALE GENOMIC DNA]</scope>
    <source>
        <strain evidence="1">OM18370.1</strain>
    </source>
</reference>
<dbReference type="EMBL" id="ML143417">
    <property type="protein sequence ID" value="TBU28905.1"/>
    <property type="molecule type" value="Genomic_DNA"/>
</dbReference>
<proteinExistence type="predicted"/>